<dbReference type="AlphaFoldDB" id="I0IDX6"/>
<reference evidence="2 3" key="1">
    <citation type="submission" date="2012-02" db="EMBL/GenBank/DDBJ databases">
        <title>Complete genome sequence of Phycisphaera mikurensis NBRC 102666.</title>
        <authorList>
            <person name="Ankai A."/>
            <person name="Hosoyama A."/>
            <person name="Terui Y."/>
            <person name="Sekine M."/>
            <person name="Fukai R."/>
            <person name="Kato Y."/>
            <person name="Nakamura S."/>
            <person name="Yamada-Narita S."/>
            <person name="Kawakoshi A."/>
            <person name="Fukunaga Y."/>
            <person name="Yamazaki S."/>
            <person name="Fujita N."/>
        </authorList>
    </citation>
    <scope>NUCLEOTIDE SEQUENCE [LARGE SCALE GENOMIC DNA]</scope>
    <source>
        <strain evidence="3">NBRC 102666 / KCTC 22515 / FYK2301M01</strain>
    </source>
</reference>
<dbReference type="KEGG" id="phm:PSMK_13050"/>
<dbReference type="EMBL" id="AP012338">
    <property type="protein sequence ID" value="BAM03464.1"/>
    <property type="molecule type" value="Genomic_DNA"/>
</dbReference>
<feature type="signal peptide" evidence="1">
    <location>
        <begin position="1"/>
        <end position="21"/>
    </location>
</feature>
<keyword evidence="1" id="KW-0732">Signal</keyword>
<dbReference type="OrthoDB" id="263083at2"/>
<evidence type="ECO:0000313" key="3">
    <source>
        <dbReference type="Proteomes" id="UP000007881"/>
    </source>
</evidence>
<protein>
    <recommendedName>
        <fullName evidence="4">PEP-CTERM protein-sorting domain-containing protein</fullName>
    </recommendedName>
</protein>
<dbReference type="HOGENOM" id="CLU_914837_0_0_0"/>
<feature type="chain" id="PRO_5003629125" description="PEP-CTERM protein-sorting domain-containing protein" evidence="1">
    <location>
        <begin position="22"/>
        <end position="304"/>
    </location>
</feature>
<gene>
    <name evidence="2" type="ordered locus">PSMK_13050</name>
</gene>
<proteinExistence type="predicted"/>
<keyword evidence="3" id="KW-1185">Reference proteome</keyword>
<organism evidence="2 3">
    <name type="scientific">Phycisphaera mikurensis (strain NBRC 102666 / KCTC 22515 / FYK2301M01)</name>
    <dbReference type="NCBI Taxonomy" id="1142394"/>
    <lineage>
        <taxon>Bacteria</taxon>
        <taxon>Pseudomonadati</taxon>
        <taxon>Planctomycetota</taxon>
        <taxon>Phycisphaerae</taxon>
        <taxon>Phycisphaerales</taxon>
        <taxon>Phycisphaeraceae</taxon>
        <taxon>Phycisphaera</taxon>
    </lineage>
</organism>
<name>I0IDX6_PHYMF</name>
<evidence type="ECO:0000256" key="1">
    <source>
        <dbReference type="SAM" id="SignalP"/>
    </source>
</evidence>
<evidence type="ECO:0008006" key="4">
    <source>
        <dbReference type="Google" id="ProtNLM"/>
    </source>
</evidence>
<sequence length="304" mass="30139">MRKITTPAAALLLAAAPAALAAPGDILFQDDFESGSIASYTVEALSTFDTGDAATYGFDYGSFGVPGVSGNGLLLETDDALTVFVNGLSVSTPISIKFDAIASAVSGGSTEALTAGVANALLPFDIDLSPSDLSESAASNGLFVGALTDSDTAGSGDYGVYDSLGGAVPTALSFMDAAGLTDTGIGFGNAAVLPEIPGQSSAGVLDGRSAEFEILVDGARLQWFINGTLITDVTASAAPTGTVGIGISDPFPGFNNGTVGQGTGTAFAIDNLLITETAAIPEPTTLGVAAAGLALLAGRRRRVA</sequence>
<evidence type="ECO:0000313" key="2">
    <source>
        <dbReference type="EMBL" id="BAM03464.1"/>
    </source>
</evidence>
<dbReference type="Proteomes" id="UP000007881">
    <property type="component" value="Chromosome"/>
</dbReference>
<accession>I0IDX6</accession>
<dbReference type="RefSeq" id="WP_014436683.1">
    <property type="nucleotide sequence ID" value="NC_017080.1"/>
</dbReference>